<reference evidence="4" key="1">
    <citation type="submission" date="2017-02" db="UniProtKB">
        <authorList>
            <consortium name="WormBaseParasite"/>
        </authorList>
    </citation>
    <scope>IDENTIFICATION</scope>
</reference>
<dbReference type="WBParaSite" id="EVEC_0000557901-mRNA-1">
    <property type="protein sequence ID" value="EVEC_0000557901-mRNA-1"/>
    <property type="gene ID" value="EVEC_0000557901"/>
</dbReference>
<reference evidence="2 3" key="2">
    <citation type="submission" date="2018-10" db="EMBL/GenBank/DDBJ databases">
        <authorList>
            <consortium name="Pathogen Informatics"/>
        </authorList>
    </citation>
    <scope>NUCLEOTIDE SEQUENCE [LARGE SCALE GENOMIC DNA]</scope>
</reference>
<accession>A0A0N4V5R3</accession>
<evidence type="ECO:0000313" key="3">
    <source>
        <dbReference type="Proteomes" id="UP000274131"/>
    </source>
</evidence>
<evidence type="ECO:0000313" key="4">
    <source>
        <dbReference type="WBParaSite" id="EVEC_0000557901-mRNA-1"/>
    </source>
</evidence>
<organism evidence="4">
    <name type="scientific">Enterobius vermicularis</name>
    <name type="common">Human pinworm</name>
    <dbReference type="NCBI Taxonomy" id="51028"/>
    <lineage>
        <taxon>Eukaryota</taxon>
        <taxon>Metazoa</taxon>
        <taxon>Ecdysozoa</taxon>
        <taxon>Nematoda</taxon>
        <taxon>Chromadorea</taxon>
        <taxon>Rhabditida</taxon>
        <taxon>Spirurina</taxon>
        <taxon>Oxyuridomorpha</taxon>
        <taxon>Oxyuroidea</taxon>
        <taxon>Oxyuridae</taxon>
        <taxon>Enterobius</taxon>
    </lineage>
</organism>
<keyword evidence="3" id="KW-1185">Reference proteome</keyword>
<dbReference type="EMBL" id="UXUI01008083">
    <property type="protein sequence ID" value="VDD90439.1"/>
    <property type="molecule type" value="Genomic_DNA"/>
</dbReference>
<dbReference type="AlphaFoldDB" id="A0A0N4V5R3"/>
<evidence type="ECO:0000256" key="1">
    <source>
        <dbReference type="SAM" id="MobiDB-lite"/>
    </source>
</evidence>
<dbReference type="Proteomes" id="UP000274131">
    <property type="component" value="Unassembled WGS sequence"/>
</dbReference>
<feature type="compositionally biased region" description="Pro residues" evidence="1">
    <location>
        <begin position="62"/>
        <end position="76"/>
    </location>
</feature>
<proteinExistence type="predicted"/>
<evidence type="ECO:0000313" key="2">
    <source>
        <dbReference type="EMBL" id="VDD90439.1"/>
    </source>
</evidence>
<gene>
    <name evidence="2" type="ORF">EVEC_LOCUS5190</name>
</gene>
<name>A0A0N4V5R3_ENTVE</name>
<protein>
    <submittedName>
        <fullName evidence="4">Vegetative cell wall protein gp1-like</fullName>
    </submittedName>
</protein>
<feature type="region of interest" description="Disordered" evidence="1">
    <location>
        <begin position="62"/>
        <end position="83"/>
    </location>
</feature>
<sequence>MPFDLVRPSTSACPPAPIPPPLPIRGVPYFLPSAPPPPLPVGFPRVVPHGVHLPFSALPLNPPPLCSPEPVVPPLPSEKGLSR</sequence>